<comment type="similarity">
    <text evidence="7">Belongs to the binding-protein-dependent transport system permease family.</text>
</comment>
<evidence type="ECO:0000256" key="6">
    <source>
        <dbReference type="ARBA" id="ARBA00023136"/>
    </source>
</evidence>
<feature type="domain" description="ABC transmembrane type-1" evidence="8">
    <location>
        <begin position="84"/>
        <end position="284"/>
    </location>
</feature>
<evidence type="ECO:0000256" key="4">
    <source>
        <dbReference type="ARBA" id="ARBA00022692"/>
    </source>
</evidence>
<evidence type="ECO:0000256" key="5">
    <source>
        <dbReference type="ARBA" id="ARBA00022989"/>
    </source>
</evidence>
<dbReference type="Gene3D" id="1.10.3720.10">
    <property type="entry name" value="MetI-like"/>
    <property type="match status" value="1"/>
</dbReference>
<evidence type="ECO:0000256" key="7">
    <source>
        <dbReference type="RuleBase" id="RU363032"/>
    </source>
</evidence>
<dbReference type="InterPro" id="IPR000515">
    <property type="entry name" value="MetI-like"/>
</dbReference>
<keyword evidence="5 7" id="KW-1133">Transmembrane helix</keyword>
<protein>
    <submittedName>
        <fullName evidence="10">Carbohydrate ABC transporter permease</fullName>
    </submittedName>
</protein>
<dbReference type="GeneID" id="97986761"/>
<dbReference type="GO" id="GO:0055085">
    <property type="term" value="P:transmembrane transport"/>
    <property type="evidence" value="ECO:0007669"/>
    <property type="project" value="InterPro"/>
</dbReference>
<dbReference type="Proteomes" id="UP000260812">
    <property type="component" value="Unassembled WGS sequence"/>
</dbReference>
<evidence type="ECO:0000259" key="8">
    <source>
        <dbReference type="PROSITE" id="PS50928"/>
    </source>
</evidence>
<dbReference type="GeneID" id="86052583"/>
<dbReference type="Proteomes" id="UP000261166">
    <property type="component" value="Unassembled WGS sequence"/>
</dbReference>
<feature type="transmembrane region" description="Helical" evidence="7">
    <location>
        <begin position="21"/>
        <end position="43"/>
    </location>
</feature>
<keyword evidence="3" id="KW-1003">Cell membrane</keyword>
<evidence type="ECO:0000313" key="10">
    <source>
        <dbReference type="EMBL" id="RGE74527.1"/>
    </source>
</evidence>
<feature type="transmembrane region" description="Helical" evidence="7">
    <location>
        <begin position="122"/>
        <end position="139"/>
    </location>
</feature>
<keyword evidence="11" id="KW-1185">Reference proteome</keyword>
<dbReference type="EMBL" id="QVLV01000004">
    <property type="protein sequence ID" value="RGE62473.1"/>
    <property type="molecule type" value="Genomic_DNA"/>
</dbReference>
<feature type="transmembrane region" description="Helical" evidence="7">
    <location>
        <begin position="151"/>
        <end position="171"/>
    </location>
</feature>
<sequence length="301" mass="33643">MKKSYSQRQKRIESRGDRIFSGVNAAILILLCIVTLYPIWYVLCASFTSNTYLVSHPGMILWPHEFTLGAYKLALTHPLLLSGYKNILIVLCVSLPINILLTLFTGYFMASKKMMFKPVIQFLILFTMFFSGGMIPSYLNIRSLGLYNSLFALILPGAVSVYNSIICKTAIEAMPDSLMESAYIDGANDLTILFRIVAPLIKPTMAVLLLYYGVGHWNSWFNASIYLQDNNKLPIQNIMRAILIANSNVLNSAAAENDQVNQFAEAIKYATIILTTVPVLCIYPFVQKYFVKGVMIGAVKG</sequence>
<comment type="caution">
    <text evidence="10">The sequence shown here is derived from an EMBL/GenBank/DDBJ whole genome shotgun (WGS) entry which is preliminary data.</text>
</comment>
<accession>A0A3E3J582</accession>
<name>A0A3E3J582_9FIRM</name>
<dbReference type="PANTHER" id="PTHR43744">
    <property type="entry name" value="ABC TRANSPORTER PERMEASE PROTEIN MG189-RELATED-RELATED"/>
    <property type="match status" value="1"/>
</dbReference>
<feature type="transmembrane region" description="Helical" evidence="7">
    <location>
        <begin position="192"/>
        <end position="214"/>
    </location>
</feature>
<evidence type="ECO:0000313" key="12">
    <source>
        <dbReference type="Proteomes" id="UP000261166"/>
    </source>
</evidence>
<organism evidence="10 12">
    <name type="scientific">Eisenbergiella massiliensis</name>
    <dbReference type="NCBI Taxonomy" id="1720294"/>
    <lineage>
        <taxon>Bacteria</taxon>
        <taxon>Bacillati</taxon>
        <taxon>Bacillota</taxon>
        <taxon>Clostridia</taxon>
        <taxon>Lachnospirales</taxon>
        <taxon>Lachnospiraceae</taxon>
        <taxon>Eisenbergiella</taxon>
    </lineage>
</organism>
<dbReference type="AlphaFoldDB" id="A0A3E3J582"/>
<feature type="transmembrane region" description="Helical" evidence="7">
    <location>
        <begin position="266"/>
        <end position="286"/>
    </location>
</feature>
<keyword evidence="4 7" id="KW-0812">Transmembrane</keyword>
<evidence type="ECO:0000256" key="3">
    <source>
        <dbReference type="ARBA" id="ARBA00022475"/>
    </source>
</evidence>
<dbReference type="OrthoDB" id="2085570at2"/>
<feature type="transmembrane region" description="Helical" evidence="7">
    <location>
        <begin position="87"/>
        <end position="110"/>
    </location>
</feature>
<evidence type="ECO:0000313" key="11">
    <source>
        <dbReference type="Proteomes" id="UP000260812"/>
    </source>
</evidence>
<gene>
    <name evidence="10" type="ORF">DWY69_00725</name>
    <name evidence="9" type="ORF">DXC51_07685</name>
</gene>
<proteinExistence type="inferred from homology"/>
<keyword evidence="2 7" id="KW-0813">Transport</keyword>
<dbReference type="EMBL" id="QVLU01000001">
    <property type="protein sequence ID" value="RGE74527.1"/>
    <property type="molecule type" value="Genomic_DNA"/>
</dbReference>
<dbReference type="PROSITE" id="PS50928">
    <property type="entry name" value="ABC_TM1"/>
    <property type="match status" value="1"/>
</dbReference>
<dbReference type="InterPro" id="IPR035906">
    <property type="entry name" value="MetI-like_sf"/>
</dbReference>
<evidence type="ECO:0000256" key="1">
    <source>
        <dbReference type="ARBA" id="ARBA00004651"/>
    </source>
</evidence>
<keyword evidence="6 7" id="KW-0472">Membrane</keyword>
<evidence type="ECO:0000313" key="9">
    <source>
        <dbReference type="EMBL" id="RGE62473.1"/>
    </source>
</evidence>
<evidence type="ECO:0000256" key="2">
    <source>
        <dbReference type="ARBA" id="ARBA00022448"/>
    </source>
</evidence>
<reference evidence="10 12" key="1">
    <citation type="submission" date="2018-08" db="EMBL/GenBank/DDBJ databases">
        <title>A genome reference for cultivated species of the human gut microbiota.</title>
        <authorList>
            <person name="Zou Y."/>
            <person name="Xue W."/>
            <person name="Luo G."/>
        </authorList>
    </citation>
    <scope>NUCLEOTIDE SEQUENCE [LARGE SCALE GENOMIC DNA]</scope>
    <source>
        <strain evidence="10 12">AF26-4BH</strain>
        <strain evidence="9">TF05-5AC</strain>
    </source>
</reference>
<dbReference type="SUPFAM" id="SSF161098">
    <property type="entry name" value="MetI-like"/>
    <property type="match status" value="1"/>
</dbReference>
<dbReference type="GO" id="GO:0005886">
    <property type="term" value="C:plasma membrane"/>
    <property type="evidence" value="ECO:0007669"/>
    <property type="project" value="UniProtKB-SubCell"/>
</dbReference>
<comment type="subcellular location">
    <subcellularLocation>
        <location evidence="1 7">Cell membrane</location>
        <topology evidence="1 7">Multi-pass membrane protein</topology>
    </subcellularLocation>
</comment>
<dbReference type="Pfam" id="PF00528">
    <property type="entry name" value="BPD_transp_1"/>
    <property type="match status" value="1"/>
</dbReference>
<dbReference type="CDD" id="cd06261">
    <property type="entry name" value="TM_PBP2"/>
    <property type="match status" value="1"/>
</dbReference>
<dbReference type="PANTHER" id="PTHR43744:SF9">
    <property type="entry name" value="POLYGALACTURONAN_RHAMNOGALACTURONAN TRANSPORT SYSTEM PERMEASE PROTEIN YTCP"/>
    <property type="match status" value="1"/>
</dbReference>
<dbReference type="RefSeq" id="WP_021634733.1">
    <property type="nucleotide sequence ID" value="NZ_CALBAU010000464.1"/>
</dbReference>